<sequence>MVIIVITQFPLESAQKVAKRYLEAPEPPDYMHSKGPYFYATVSGGVKSTAFYELDNSRIAEGMEYIRRHFACYFGIPGYNFEIQLSLDIDEGLQMIGM</sequence>
<protein>
    <recommendedName>
        <fullName evidence="3">Monooxygenase</fullName>
    </recommendedName>
</protein>
<organism evidence="1 2">
    <name type="scientific">Desulfoluna limicola</name>
    <dbReference type="NCBI Taxonomy" id="2810562"/>
    <lineage>
        <taxon>Bacteria</taxon>
        <taxon>Pseudomonadati</taxon>
        <taxon>Thermodesulfobacteriota</taxon>
        <taxon>Desulfobacteria</taxon>
        <taxon>Desulfobacterales</taxon>
        <taxon>Desulfolunaceae</taxon>
        <taxon>Desulfoluna</taxon>
    </lineage>
</organism>
<evidence type="ECO:0000313" key="2">
    <source>
        <dbReference type="Proteomes" id="UP001320148"/>
    </source>
</evidence>
<dbReference type="RefSeq" id="WP_236889137.1">
    <property type="nucleotide sequence ID" value="NZ_AP024488.1"/>
</dbReference>
<reference evidence="1 2" key="1">
    <citation type="submission" date="2021-02" db="EMBL/GenBank/DDBJ databases">
        <title>Complete genome of Desulfoluna sp. strain ASN36.</title>
        <authorList>
            <person name="Takahashi A."/>
            <person name="Kojima H."/>
            <person name="Fukui M."/>
        </authorList>
    </citation>
    <scope>NUCLEOTIDE SEQUENCE [LARGE SCALE GENOMIC DNA]</scope>
    <source>
        <strain evidence="1 2">ASN36</strain>
    </source>
</reference>
<name>A0ABN6FA71_9BACT</name>
<evidence type="ECO:0008006" key="3">
    <source>
        <dbReference type="Google" id="ProtNLM"/>
    </source>
</evidence>
<evidence type="ECO:0000313" key="1">
    <source>
        <dbReference type="EMBL" id="BCS97738.1"/>
    </source>
</evidence>
<dbReference type="Proteomes" id="UP001320148">
    <property type="component" value="Chromosome"/>
</dbReference>
<dbReference type="EMBL" id="AP024488">
    <property type="protein sequence ID" value="BCS97738.1"/>
    <property type="molecule type" value="Genomic_DNA"/>
</dbReference>
<accession>A0ABN6FA71</accession>
<proteinExistence type="predicted"/>
<keyword evidence="2" id="KW-1185">Reference proteome</keyword>
<gene>
    <name evidence="1" type="ORF">DSLASN_33700</name>
</gene>